<name>A0AAJ6VUV6_9ACAR</name>
<dbReference type="Proteomes" id="UP000694867">
    <property type="component" value="Unplaced"/>
</dbReference>
<accession>A0AAJ6VUV6</accession>
<dbReference type="SUPFAM" id="SSF52821">
    <property type="entry name" value="Rhodanese/Cell cycle control phosphatase"/>
    <property type="match status" value="1"/>
</dbReference>
<evidence type="ECO:0000313" key="3">
    <source>
        <dbReference type="RefSeq" id="XP_003737476.1"/>
    </source>
</evidence>
<dbReference type="AlphaFoldDB" id="A0AAJ6VUV6"/>
<keyword evidence="2" id="KW-1185">Reference proteome</keyword>
<dbReference type="PANTHER" id="PTHR44086:SF10">
    <property type="entry name" value="THIOSULFATE SULFURTRANSFERASE_RHODANESE-LIKE DOMAIN-CONTAINING PROTEIN 3"/>
    <property type="match status" value="1"/>
</dbReference>
<feature type="domain" description="Rhodanese" evidence="1">
    <location>
        <begin position="65"/>
        <end position="168"/>
    </location>
</feature>
<dbReference type="GeneID" id="100908480"/>
<dbReference type="RefSeq" id="XP_003737476.1">
    <property type="nucleotide sequence ID" value="XM_003737428.1"/>
</dbReference>
<dbReference type="PROSITE" id="PS50206">
    <property type="entry name" value="RHODANESE_3"/>
    <property type="match status" value="1"/>
</dbReference>
<dbReference type="SMART" id="SM00450">
    <property type="entry name" value="RHOD"/>
    <property type="match status" value="1"/>
</dbReference>
<evidence type="ECO:0000313" key="2">
    <source>
        <dbReference type="Proteomes" id="UP000694867"/>
    </source>
</evidence>
<dbReference type="Pfam" id="PF00581">
    <property type="entry name" value="Rhodanese"/>
    <property type="match status" value="1"/>
</dbReference>
<protein>
    <submittedName>
        <fullName evidence="3">Thiosulfate:glutathione sulfurtransferase</fullName>
    </submittedName>
</protein>
<sequence length="171" mass="19087">MSLRAMIGFGRLVASRNTGALRIATVGNAPILKTQSVTPILTQLLHRSATLLKDLSYEDLVALIRGGDLHLIDVREPNEILETGKIPGAINIPLGQVKPALLLEDTVFQERFRCEKPQRHDSNLIFYGLGPIKSRAAVELARKAGYKSCREYSAGFEDWLKHEEKIERIKV</sequence>
<dbReference type="InterPro" id="IPR036873">
    <property type="entry name" value="Rhodanese-like_dom_sf"/>
</dbReference>
<organism evidence="2 3">
    <name type="scientific">Galendromus occidentalis</name>
    <name type="common">western predatory mite</name>
    <dbReference type="NCBI Taxonomy" id="34638"/>
    <lineage>
        <taxon>Eukaryota</taxon>
        <taxon>Metazoa</taxon>
        <taxon>Ecdysozoa</taxon>
        <taxon>Arthropoda</taxon>
        <taxon>Chelicerata</taxon>
        <taxon>Arachnida</taxon>
        <taxon>Acari</taxon>
        <taxon>Parasitiformes</taxon>
        <taxon>Mesostigmata</taxon>
        <taxon>Gamasina</taxon>
        <taxon>Phytoseioidea</taxon>
        <taxon>Phytoseiidae</taxon>
        <taxon>Typhlodrominae</taxon>
        <taxon>Galendromus</taxon>
    </lineage>
</organism>
<proteinExistence type="predicted"/>
<gene>
    <name evidence="3" type="primary">LOC100908480</name>
</gene>
<dbReference type="Gene3D" id="3.40.250.10">
    <property type="entry name" value="Rhodanese-like domain"/>
    <property type="match status" value="1"/>
</dbReference>
<dbReference type="PANTHER" id="PTHR44086">
    <property type="entry name" value="THIOSULFATE SULFURTRANSFERASE RDL2, MITOCHONDRIAL-RELATED"/>
    <property type="match status" value="1"/>
</dbReference>
<reference evidence="3" key="1">
    <citation type="submission" date="2025-08" db="UniProtKB">
        <authorList>
            <consortium name="RefSeq"/>
        </authorList>
    </citation>
    <scope>IDENTIFICATION</scope>
</reference>
<evidence type="ECO:0000259" key="1">
    <source>
        <dbReference type="PROSITE" id="PS50206"/>
    </source>
</evidence>
<dbReference type="KEGG" id="goe:100908480"/>
<dbReference type="InterPro" id="IPR001763">
    <property type="entry name" value="Rhodanese-like_dom"/>
</dbReference>